<evidence type="ECO:0008006" key="5">
    <source>
        <dbReference type="Google" id="ProtNLM"/>
    </source>
</evidence>
<organism evidence="3 4">
    <name type="scientific">Mesobacillus zeae</name>
    <dbReference type="NCBI Taxonomy" id="1917180"/>
    <lineage>
        <taxon>Bacteria</taxon>
        <taxon>Bacillati</taxon>
        <taxon>Bacillota</taxon>
        <taxon>Bacilli</taxon>
        <taxon>Bacillales</taxon>
        <taxon>Bacillaceae</taxon>
        <taxon>Mesobacillus</taxon>
    </lineage>
</organism>
<dbReference type="Gene3D" id="2.120.10.30">
    <property type="entry name" value="TolB, C-terminal domain"/>
    <property type="match status" value="1"/>
</dbReference>
<evidence type="ECO:0000313" key="3">
    <source>
        <dbReference type="EMBL" id="RID88310.1"/>
    </source>
</evidence>
<feature type="transmembrane region" description="Helical" evidence="2">
    <location>
        <begin position="373"/>
        <end position="391"/>
    </location>
</feature>
<sequence length="428" mass="47524">MKKTNKRLLTAIALVAILLISSVAFLLMRENDHYKYFTGLGNKISLSHDDRKFAFSYYQDGKEAIYASRTEGGKTEKLTNPAKDRHRQPVFSSDGKKILYLSANPDKVQSLHIMNADGSHDKKLTNDKLSVGGAIFSADGKQIFFSGFPSKELGKAEGESKEGSDLFSVSIDGKNQKKLTDQDFYTMENLMLSSNGDKIILKDFDDLKEYDLKDTSVSSSSILGKLPSQSYNIAMSPDNIKAAYTAVTKESKNSSLYKYELFFTDFGTGKKKQLTNLKSAIDSPVFFHKENKIAFLHNTNWAGEPVKFKLMTVNTETKETAEIGLDLPKSIRSNIIMKAIDYSVNDWTVGLLYTALLCLSTYYLRHGKVYRPGLISLGLSLLTFASSFIIAAKYDPWAGIAVGGLAVAVFICSILALIFAFIVKRFVS</sequence>
<dbReference type="InterPro" id="IPR011042">
    <property type="entry name" value="6-blade_b-propeller_TolB-like"/>
</dbReference>
<dbReference type="RefSeq" id="WP_119111228.1">
    <property type="nucleotide sequence ID" value="NZ_CBCSEO010000008.1"/>
</dbReference>
<evidence type="ECO:0000256" key="2">
    <source>
        <dbReference type="SAM" id="Phobius"/>
    </source>
</evidence>
<feature type="transmembrane region" description="Helical" evidence="2">
    <location>
        <begin position="397"/>
        <end position="423"/>
    </location>
</feature>
<proteinExistence type="inferred from homology"/>
<comment type="similarity">
    <text evidence="1">Belongs to the TolB family.</text>
</comment>
<evidence type="ECO:0000313" key="4">
    <source>
        <dbReference type="Proteomes" id="UP000265816"/>
    </source>
</evidence>
<accession>A0A398BKM7</accession>
<feature type="transmembrane region" description="Helical" evidence="2">
    <location>
        <begin position="347"/>
        <end position="364"/>
    </location>
</feature>
<keyword evidence="2" id="KW-0812">Transmembrane</keyword>
<dbReference type="OrthoDB" id="2386786at2"/>
<evidence type="ECO:0000256" key="1">
    <source>
        <dbReference type="ARBA" id="ARBA00009820"/>
    </source>
</evidence>
<dbReference type="PANTHER" id="PTHR36842:SF1">
    <property type="entry name" value="PROTEIN TOLB"/>
    <property type="match status" value="1"/>
</dbReference>
<dbReference type="InterPro" id="IPR011659">
    <property type="entry name" value="WD40"/>
</dbReference>
<reference evidence="3 4" key="1">
    <citation type="submission" date="2018-08" db="EMBL/GenBank/DDBJ databases">
        <title>Bacillus jemisoniae sp. nov., Bacillus chryseoplanitiae sp. nov., Bacillus resnikiae sp. nov., and Bacillus frankliniae sp. nov., isolated from Viking spacecraft and associated surfaces.</title>
        <authorList>
            <person name="Seuylemezian A."/>
            <person name="Vaishampayan P."/>
        </authorList>
    </citation>
    <scope>NUCLEOTIDE SEQUENCE [LARGE SCALE GENOMIC DNA]</scope>
    <source>
        <strain evidence="3 4">JJ-247</strain>
    </source>
</reference>
<keyword evidence="2" id="KW-1133">Transmembrane helix</keyword>
<keyword evidence="4" id="KW-1185">Reference proteome</keyword>
<keyword evidence="2" id="KW-0472">Membrane</keyword>
<dbReference type="PANTHER" id="PTHR36842">
    <property type="entry name" value="PROTEIN TOLB HOMOLOG"/>
    <property type="match status" value="1"/>
</dbReference>
<dbReference type="Proteomes" id="UP000265816">
    <property type="component" value="Unassembled WGS sequence"/>
</dbReference>
<dbReference type="Pfam" id="PF07676">
    <property type="entry name" value="PD40"/>
    <property type="match status" value="2"/>
</dbReference>
<protein>
    <recommendedName>
        <fullName evidence="5">DUF5050 domain-containing protein</fullName>
    </recommendedName>
</protein>
<gene>
    <name evidence="3" type="ORF">D1970_02100</name>
</gene>
<dbReference type="SUPFAM" id="SSF82171">
    <property type="entry name" value="DPP6 N-terminal domain-like"/>
    <property type="match status" value="1"/>
</dbReference>
<dbReference type="AlphaFoldDB" id="A0A398BKM7"/>
<name>A0A398BKM7_9BACI</name>
<dbReference type="EMBL" id="QWVT01000007">
    <property type="protein sequence ID" value="RID88310.1"/>
    <property type="molecule type" value="Genomic_DNA"/>
</dbReference>
<comment type="caution">
    <text evidence="3">The sequence shown here is derived from an EMBL/GenBank/DDBJ whole genome shotgun (WGS) entry which is preliminary data.</text>
</comment>